<sequence>MSPTRGQEPRTPLPGFPGFFTAGRRGLLVVLIGTGTAIALLSAATAWLVSLLSSTPDSGQRVLLVVGLLGLVGAAAGLRILERVLAERLGQSYVHEIRLGLLRGALAPGRGPSLGITVARTSNDLNSVRNWVVLGIAAAASGLPLVLVLTASLWLMAPPLAVAVMVPLLAATALLAWLSGPTRARAGALRKARGRLAGQVTDTVNAATAIRAGAGEDRELGRIDALGRDVAGAAVRRAVLAGSLRASAAAAASATAVSAAATGAFMGLDPGLIAAALTVVSLTATPVHDLGRIVEYRQSYLAARAAILPGLAAAPVLLRSGTPDQPPAGPPRAAAEPRTKEPEGMGTVEPEGLRTVEFDLGGVRAAPLRAVPGQCVHVTAADHTAIDELFSALLDGRAAPFVWIDGIRLSEMDGRLRRRSLGYAARALALERGRLGRALRYRRPGASDAEVADAVHRAGMAPAVARLPRGLGTVLRRGGDPLGAHERAKAHLVRAVLGTPPLLLVNRLDADLDDAGRAALRRVLEEHPGVQIVATDRPEILPDNFIEWRLDNGDALS</sequence>
<keyword evidence="2 6" id="KW-0812">Transmembrane</keyword>
<dbReference type="SUPFAM" id="SSF90123">
    <property type="entry name" value="ABC transporter transmembrane region"/>
    <property type="match status" value="1"/>
</dbReference>
<dbReference type="GO" id="GO:0005524">
    <property type="term" value="F:ATP binding"/>
    <property type="evidence" value="ECO:0007669"/>
    <property type="project" value="UniProtKB-KW"/>
</dbReference>
<feature type="domain" description="ABC transmembrane type-1" evidence="7">
    <location>
        <begin position="26"/>
        <end position="299"/>
    </location>
</feature>
<dbReference type="EMBL" id="JBDFRB010000003">
    <property type="protein sequence ID" value="MEN2743970.1"/>
    <property type="molecule type" value="Genomic_DNA"/>
</dbReference>
<evidence type="ECO:0000256" key="6">
    <source>
        <dbReference type="SAM" id="Phobius"/>
    </source>
</evidence>
<dbReference type="InterPro" id="IPR011527">
    <property type="entry name" value="ABC1_TM_dom"/>
</dbReference>
<organism evidence="8 9">
    <name type="scientific">Sinomonas halotolerans</name>
    <dbReference type="NCBI Taxonomy" id="1644133"/>
    <lineage>
        <taxon>Bacteria</taxon>
        <taxon>Bacillati</taxon>
        <taxon>Actinomycetota</taxon>
        <taxon>Actinomycetes</taxon>
        <taxon>Micrococcales</taxon>
        <taxon>Micrococcaceae</taxon>
        <taxon>Sinomonas</taxon>
    </lineage>
</organism>
<dbReference type="Gene3D" id="3.40.50.300">
    <property type="entry name" value="P-loop containing nucleotide triphosphate hydrolases"/>
    <property type="match status" value="1"/>
</dbReference>
<dbReference type="InterPro" id="IPR036640">
    <property type="entry name" value="ABC1_TM_sf"/>
</dbReference>
<dbReference type="InterPro" id="IPR039421">
    <property type="entry name" value="Type_1_exporter"/>
</dbReference>
<name>A0ABU9WXR3_9MICC</name>
<dbReference type="PANTHER" id="PTHR24221:SF654">
    <property type="entry name" value="ATP-BINDING CASSETTE SUB-FAMILY B MEMBER 6"/>
    <property type="match status" value="1"/>
</dbReference>
<evidence type="ECO:0000313" key="8">
    <source>
        <dbReference type="EMBL" id="MEN2743970.1"/>
    </source>
</evidence>
<dbReference type="SUPFAM" id="SSF52540">
    <property type="entry name" value="P-loop containing nucleoside triphosphate hydrolases"/>
    <property type="match status" value="1"/>
</dbReference>
<evidence type="ECO:0000256" key="2">
    <source>
        <dbReference type="ARBA" id="ARBA00022692"/>
    </source>
</evidence>
<dbReference type="PROSITE" id="PS50929">
    <property type="entry name" value="ABC_TM1F"/>
    <property type="match status" value="1"/>
</dbReference>
<feature type="transmembrane region" description="Helical" evidence="6">
    <location>
        <begin position="62"/>
        <end position="81"/>
    </location>
</feature>
<keyword evidence="3 6" id="KW-1133">Transmembrane helix</keyword>
<keyword evidence="4 6" id="KW-0472">Membrane</keyword>
<accession>A0ABU9WXR3</accession>
<gene>
    <name evidence="8" type="ORF">ABCQ75_05385</name>
</gene>
<comment type="subcellular location">
    <subcellularLocation>
        <location evidence="1">Cell membrane</location>
        <topology evidence="1">Multi-pass membrane protein</topology>
    </subcellularLocation>
</comment>
<dbReference type="Gene3D" id="1.20.1560.10">
    <property type="entry name" value="ABC transporter type 1, transmembrane domain"/>
    <property type="match status" value="1"/>
</dbReference>
<proteinExistence type="predicted"/>
<comment type="caution">
    <text evidence="8">The sequence shown here is derived from an EMBL/GenBank/DDBJ whole genome shotgun (WGS) entry which is preliminary data.</text>
</comment>
<evidence type="ECO:0000256" key="1">
    <source>
        <dbReference type="ARBA" id="ARBA00004651"/>
    </source>
</evidence>
<keyword evidence="8" id="KW-0547">Nucleotide-binding</keyword>
<evidence type="ECO:0000256" key="5">
    <source>
        <dbReference type="SAM" id="MobiDB-lite"/>
    </source>
</evidence>
<evidence type="ECO:0000259" key="7">
    <source>
        <dbReference type="PROSITE" id="PS50929"/>
    </source>
</evidence>
<dbReference type="RefSeq" id="WP_345883636.1">
    <property type="nucleotide sequence ID" value="NZ_JBDFRB010000003.1"/>
</dbReference>
<keyword evidence="9" id="KW-1185">Reference proteome</keyword>
<feature type="region of interest" description="Disordered" evidence="5">
    <location>
        <begin position="319"/>
        <end position="351"/>
    </location>
</feature>
<reference evidence="8 9" key="1">
    <citation type="submission" date="2024-05" db="EMBL/GenBank/DDBJ databases">
        <title>Sinomonas sp. nov., isolated from a waste landfill.</title>
        <authorList>
            <person name="Zhao Y."/>
        </authorList>
    </citation>
    <scope>NUCLEOTIDE SEQUENCE [LARGE SCALE GENOMIC DNA]</scope>
    <source>
        <strain evidence="8 9">CCTCC AB2014300</strain>
    </source>
</reference>
<feature type="transmembrane region" description="Helical" evidence="6">
    <location>
        <begin position="131"/>
        <end position="154"/>
    </location>
</feature>
<protein>
    <submittedName>
        <fullName evidence="8">ABC transporter ATP-binding protein</fullName>
    </submittedName>
</protein>
<keyword evidence="8" id="KW-0067">ATP-binding</keyword>
<dbReference type="Proteomes" id="UP001422074">
    <property type="component" value="Unassembled WGS sequence"/>
</dbReference>
<feature type="transmembrane region" description="Helical" evidence="6">
    <location>
        <begin position="160"/>
        <end position="180"/>
    </location>
</feature>
<feature type="transmembrane region" description="Helical" evidence="6">
    <location>
        <begin position="27"/>
        <end position="50"/>
    </location>
</feature>
<feature type="transmembrane region" description="Helical" evidence="6">
    <location>
        <begin position="246"/>
        <end position="265"/>
    </location>
</feature>
<evidence type="ECO:0000256" key="3">
    <source>
        <dbReference type="ARBA" id="ARBA00022989"/>
    </source>
</evidence>
<evidence type="ECO:0000256" key="4">
    <source>
        <dbReference type="ARBA" id="ARBA00023136"/>
    </source>
</evidence>
<evidence type="ECO:0000313" key="9">
    <source>
        <dbReference type="Proteomes" id="UP001422074"/>
    </source>
</evidence>
<dbReference type="PANTHER" id="PTHR24221">
    <property type="entry name" value="ATP-BINDING CASSETTE SUB-FAMILY B"/>
    <property type="match status" value="1"/>
</dbReference>
<dbReference type="InterPro" id="IPR027417">
    <property type="entry name" value="P-loop_NTPase"/>
</dbReference>